<dbReference type="GO" id="GO:0004045">
    <property type="term" value="F:peptidyl-tRNA hydrolase activity"/>
    <property type="evidence" value="ECO:0007669"/>
    <property type="project" value="UniProtKB-UniRule"/>
</dbReference>
<evidence type="ECO:0000256" key="8">
    <source>
        <dbReference type="RuleBase" id="RU000673"/>
    </source>
</evidence>
<dbReference type="GO" id="GO:0072344">
    <property type="term" value="P:rescue of stalled ribosome"/>
    <property type="evidence" value="ECO:0007669"/>
    <property type="project" value="UniProtKB-UniRule"/>
</dbReference>
<feature type="site" description="Stabilizes the basic form of H active site to accept a proton" evidence="7">
    <location>
        <position position="94"/>
    </location>
</feature>
<evidence type="ECO:0000256" key="4">
    <source>
        <dbReference type="ARBA" id="ARBA00022884"/>
    </source>
</evidence>
<evidence type="ECO:0000256" key="2">
    <source>
        <dbReference type="ARBA" id="ARBA00022555"/>
    </source>
</evidence>
<comment type="function">
    <text evidence="7">Catalyzes the release of premature peptidyl moieties from peptidyl-tRNA molecules trapped in stalled 50S ribosomal subunits, and thus maintains levels of free tRNAs and 50S ribosomes.</text>
</comment>
<dbReference type="FunFam" id="3.40.50.1470:FF:000001">
    <property type="entry name" value="Peptidyl-tRNA hydrolase"/>
    <property type="match status" value="1"/>
</dbReference>
<dbReference type="CDD" id="cd00462">
    <property type="entry name" value="PTH"/>
    <property type="match status" value="1"/>
</dbReference>
<dbReference type="EC" id="3.1.1.29" evidence="1 7"/>
<dbReference type="InterPro" id="IPR018171">
    <property type="entry name" value="Pept_tRNA_hydro_CS"/>
</dbReference>
<dbReference type="GO" id="GO:0000049">
    <property type="term" value="F:tRNA binding"/>
    <property type="evidence" value="ECO:0007669"/>
    <property type="project" value="UniProtKB-UniRule"/>
</dbReference>
<dbReference type="Proteomes" id="UP000179099">
    <property type="component" value="Unassembled WGS sequence"/>
</dbReference>
<name>A0A1G2F773_9BACT</name>
<feature type="active site" description="Proton acceptor" evidence="7">
    <location>
        <position position="19"/>
    </location>
</feature>
<reference evidence="10 11" key="1">
    <citation type="journal article" date="2016" name="Nat. Commun.">
        <title>Thousands of microbial genomes shed light on interconnected biogeochemical processes in an aquifer system.</title>
        <authorList>
            <person name="Anantharaman K."/>
            <person name="Brown C.T."/>
            <person name="Hug L.A."/>
            <person name="Sharon I."/>
            <person name="Castelle C.J."/>
            <person name="Probst A.J."/>
            <person name="Thomas B.C."/>
            <person name="Singh A."/>
            <person name="Wilkins M.J."/>
            <person name="Karaoz U."/>
            <person name="Brodie E.L."/>
            <person name="Williams K.H."/>
            <person name="Hubbard S.S."/>
            <person name="Banfield J.F."/>
        </authorList>
    </citation>
    <scope>NUCLEOTIDE SEQUENCE [LARGE SCALE GENOMIC DNA]</scope>
</reference>
<keyword evidence="3 7" id="KW-0378">Hydrolase</keyword>
<dbReference type="Pfam" id="PF01195">
    <property type="entry name" value="Pept_tRNA_hydro"/>
    <property type="match status" value="1"/>
</dbReference>
<comment type="subcellular location">
    <subcellularLocation>
        <location evidence="7">Cytoplasm</location>
    </subcellularLocation>
</comment>
<protein>
    <recommendedName>
        <fullName evidence="6 7">Peptidyl-tRNA hydrolase</fullName>
        <shortName evidence="7">Pth</shortName>
        <ecNumber evidence="1 7">3.1.1.29</ecNumber>
    </recommendedName>
</protein>
<sequence length="197" mass="22007">MKLIIGLGNPGEKYKKTRHNYGFLALDHIHEFFKSFDGWALDKNSNALVSKGEIAGQQIILVKPQSFMNLSGSAVAELVNFYKIEACDIWVIHDDFDLPVGLIRINHSASAAGHKGVKSIIEALGTKDFLRFRLGIHPIGRTFFSALFKKISSIEKFVLKNFDKEEIKMVEGAIQRNSQAIEAALKDGPDKAMNQFN</sequence>
<proteinExistence type="inferred from homology"/>
<comment type="caution">
    <text evidence="10">The sequence shown here is derived from an EMBL/GenBank/DDBJ whole genome shotgun (WGS) entry which is preliminary data.</text>
</comment>
<dbReference type="HAMAP" id="MF_00083">
    <property type="entry name" value="Pept_tRNA_hydro_bact"/>
    <property type="match status" value="1"/>
</dbReference>
<evidence type="ECO:0000256" key="1">
    <source>
        <dbReference type="ARBA" id="ARBA00013260"/>
    </source>
</evidence>
<dbReference type="GO" id="GO:0005737">
    <property type="term" value="C:cytoplasm"/>
    <property type="evidence" value="ECO:0007669"/>
    <property type="project" value="UniProtKB-SubCell"/>
</dbReference>
<dbReference type="STRING" id="1801992.A2Y98_03715"/>
<dbReference type="InterPro" id="IPR036416">
    <property type="entry name" value="Pept_tRNA_hydro_sf"/>
</dbReference>
<comment type="caution">
    <text evidence="7">Lacks conserved residue(s) required for the propagation of feature annotation.</text>
</comment>
<organism evidence="10 11">
    <name type="scientific">Candidatus Portnoybacteria bacterium RBG_19FT_COMBO_36_7</name>
    <dbReference type="NCBI Taxonomy" id="1801992"/>
    <lineage>
        <taxon>Bacteria</taxon>
        <taxon>Candidatus Portnoyibacteriota</taxon>
    </lineage>
</organism>
<feature type="binding site" evidence="7">
    <location>
        <position position="69"/>
    </location>
    <ligand>
        <name>tRNA</name>
        <dbReference type="ChEBI" id="CHEBI:17843"/>
    </ligand>
</feature>
<dbReference type="PANTHER" id="PTHR17224:SF1">
    <property type="entry name" value="PEPTIDYL-TRNA HYDROLASE"/>
    <property type="match status" value="1"/>
</dbReference>
<dbReference type="Gene3D" id="3.40.50.1470">
    <property type="entry name" value="Peptidyl-tRNA hydrolase"/>
    <property type="match status" value="1"/>
</dbReference>
<evidence type="ECO:0000313" key="10">
    <source>
        <dbReference type="EMBL" id="OGZ33401.1"/>
    </source>
</evidence>
<dbReference type="EMBL" id="MHMW01000030">
    <property type="protein sequence ID" value="OGZ33401.1"/>
    <property type="molecule type" value="Genomic_DNA"/>
</dbReference>
<comment type="catalytic activity">
    <reaction evidence="7 8">
        <text>an N-acyl-L-alpha-aminoacyl-tRNA + H2O = an N-acyl-L-amino acid + a tRNA + H(+)</text>
        <dbReference type="Rhea" id="RHEA:54448"/>
        <dbReference type="Rhea" id="RHEA-COMP:10123"/>
        <dbReference type="Rhea" id="RHEA-COMP:13883"/>
        <dbReference type="ChEBI" id="CHEBI:15377"/>
        <dbReference type="ChEBI" id="CHEBI:15378"/>
        <dbReference type="ChEBI" id="CHEBI:59874"/>
        <dbReference type="ChEBI" id="CHEBI:78442"/>
        <dbReference type="ChEBI" id="CHEBI:138191"/>
        <dbReference type="EC" id="3.1.1.29"/>
    </reaction>
</comment>
<comment type="function">
    <text evidence="7">Hydrolyzes ribosome-free peptidyl-tRNAs (with 1 or more amino acids incorporated), which drop off the ribosome during protein synthesis, or as a result of ribosome stalling.</text>
</comment>
<evidence type="ECO:0000313" key="11">
    <source>
        <dbReference type="Proteomes" id="UP000179099"/>
    </source>
</evidence>
<comment type="similarity">
    <text evidence="5 7 9">Belongs to the PTH family.</text>
</comment>
<feature type="site" description="Discriminates between blocked and unblocked aminoacyl-tRNA" evidence="7">
    <location>
        <position position="9"/>
    </location>
</feature>
<evidence type="ECO:0000256" key="6">
    <source>
        <dbReference type="ARBA" id="ARBA00050038"/>
    </source>
</evidence>
<dbReference type="PANTHER" id="PTHR17224">
    <property type="entry name" value="PEPTIDYL-TRNA HYDROLASE"/>
    <property type="match status" value="1"/>
</dbReference>
<evidence type="ECO:0000256" key="7">
    <source>
        <dbReference type="HAMAP-Rule" id="MF_00083"/>
    </source>
</evidence>
<keyword evidence="4 7" id="KW-0694">RNA-binding</keyword>
<evidence type="ECO:0000256" key="3">
    <source>
        <dbReference type="ARBA" id="ARBA00022801"/>
    </source>
</evidence>
<feature type="binding site" evidence="7">
    <location>
        <position position="67"/>
    </location>
    <ligand>
        <name>tRNA</name>
        <dbReference type="ChEBI" id="CHEBI:17843"/>
    </ligand>
</feature>
<feature type="binding site" evidence="7">
    <location>
        <position position="14"/>
    </location>
    <ligand>
        <name>tRNA</name>
        <dbReference type="ChEBI" id="CHEBI:17843"/>
    </ligand>
</feature>
<evidence type="ECO:0000256" key="9">
    <source>
        <dbReference type="RuleBase" id="RU004320"/>
    </source>
</evidence>
<dbReference type="SUPFAM" id="SSF53178">
    <property type="entry name" value="Peptidyl-tRNA hydrolase-like"/>
    <property type="match status" value="1"/>
</dbReference>
<dbReference type="PROSITE" id="PS01195">
    <property type="entry name" value="PEPT_TRNA_HYDROL_1"/>
    <property type="match status" value="1"/>
</dbReference>
<comment type="subunit">
    <text evidence="7">Monomer.</text>
</comment>
<accession>A0A1G2F773</accession>
<dbReference type="AlphaFoldDB" id="A0A1G2F773"/>
<dbReference type="InterPro" id="IPR001328">
    <property type="entry name" value="Pept_tRNA_hydro"/>
</dbReference>
<keyword evidence="7" id="KW-0963">Cytoplasm</keyword>
<keyword evidence="2 7" id="KW-0820">tRNA-binding</keyword>
<gene>
    <name evidence="7" type="primary">pth</name>
    <name evidence="10" type="ORF">A2Y98_03715</name>
</gene>
<evidence type="ECO:0000256" key="5">
    <source>
        <dbReference type="ARBA" id="ARBA00038063"/>
    </source>
</evidence>
<dbReference type="NCBIfam" id="TIGR00447">
    <property type="entry name" value="pth"/>
    <property type="match status" value="1"/>
</dbReference>
<dbReference type="GO" id="GO:0006515">
    <property type="term" value="P:protein quality control for misfolded or incompletely synthesized proteins"/>
    <property type="evidence" value="ECO:0007669"/>
    <property type="project" value="UniProtKB-UniRule"/>
</dbReference>